<keyword evidence="3" id="KW-1185">Reference proteome</keyword>
<dbReference type="Proteomes" id="UP000287910">
    <property type="component" value="Unassembled WGS sequence"/>
</dbReference>
<dbReference type="Gene3D" id="3.40.250.10">
    <property type="entry name" value="Rhodanese-like domain"/>
    <property type="match status" value="1"/>
</dbReference>
<accession>A0A3S0RV01</accession>
<dbReference type="PANTHER" id="PTHR43031">
    <property type="entry name" value="FAD-DEPENDENT OXIDOREDUCTASE"/>
    <property type="match status" value="1"/>
</dbReference>
<dbReference type="Pfam" id="PF00581">
    <property type="entry name" value="Rhodanese"/>
    <property type="match status" value="1"/>
</dbReference>
<dbReference type="PROSITE" id="PS50206">
    <property type="entry name" value="RHODANESE_3"/>
    <property type="match status" value="1"/>
</dbReference>
<organism evidence="2 3">
    <name type="scientific">Lysinibacillus antri</name>
    <dbReference type="NCBI Taxonomy" id="2498145"/>
    <lineage>
        <taxon>Bacteria</taxon>
        <taxon>Bacillati</taxon>
        <taxon>Bacillota</taxon>
        <taxon>Bacilli</taxon>
        <taxon>Bacillales</taxon>
        <taxon>Bacillaceae</taxon>
        <taxon>Lysinibacillus</taxon>
    </lineage>
</organism>
<name>A0A3S0RV01_9BACI</name>
<dbReference type="RefSeq" id="WP_126659509.1">
    <property type="nucleotide sequence ID" value="NZ_RYYR01000016.1"/>
</dbReference>
<dbReference type="SUPFAM" id="SSF52821">
    <property type="entry name" value="Rhodanese/Cell cycle control phosphatase"/>
    <property type="match status" value="1"/>
</dbReference>
<dbReference type="InterPro" id="IPR001763">
    <property type="entry name" value="Rhodanese-like_dom"/>
</dbReference>
<dbReference type="EMBL" id="RYYR01000016">
    <property type="protein sequence ID" value="RUL51297.1"/>
    <property type="molecule type" value="Genomic_DNA"/>
</dbReference>
<dbReference type="AlphaFoldDB" id="A0A3S0RV01"/>
<protein>
    <submittedName>
        <fullName evidence="2">Rhodanese-like domain-containing protein</fullName>
    </submittedName>
</protein>
<evidence type="ECO:0000313" key="2">
    <source>
        <dbReference type="EMBL" id="RUL51297.1"/>
    </source>
</evidence>
<dbReference type="InterPro" id="IPR050229">
    <property type="entry name" value="GlpE_sulfurtransferase"/>
</dbReference>
<dbReference type="SMART" id="SM00450">
    <property type="entry name" value="RHOD"/>
    <property type="match status" value="1"/>
</dbReference>
<comment type="caution">
    <text evidence="2">The sequence shown here is derived from an EMBL/GenBank/DDBJ whole genome shotgun (WGS) entry which is preliminary data.</text>
</comment>
<gene>
    <name evidence="2" type="ORF">EK386_12500</name>
</gene>
<evidence type="ECO:0000259" key="1">
    <source>
        <dbReference type="PROSITE" id="PS50206"/>
    </source>
</evidence>
<sequence>MVTKITPEQLFQKLQAEENVLLLDVRAEEKYKDFHIEDTNVHSVNIPKTEIFKLTEEREAVVPALPTDQEIVVTCTTGNSASKCATILAEKGLDVIVLDGGINAWKDYLEKE</sequence>
<evidence type="ECO:0000313" key="3">
    <source>
        <dbReference type="Proteomes" id="UP000287910"/>
    </source>
</evidence>
<feature type="domain" description="Rhodanese" evidence="1">
    <location>
        <begin position="16"/>
        <end position="111"/>
    </location>
</feature>
<dbReference type="InterPro" id="IPR036873">
    <property type="entry name" value="Rhodanese-like_dom_sf"/>
</dbReference>
<dbReference type="PANTHER" id="PTHR43031:SF1">
    <property type="entry name" value="PYRIDINE NUCLEOTIDE-DISULPHIDE OXIDOREDUCTASE"/>
    <property type="match status" value="1"/>
</dbReference>
<proteinExistence type="predicted"/>
<reference evidence="2 3" key="1">
    <citation type="submission" date="2018-12" db="EMBL/GenBank/DDBJ databases">
        <title>Lysinibacillus antri sp. nov., isolated from a cave soil.</title>
        <authorList>
            <person name="Narsing Rao M.P."/>
            <person name="Zhang H."/>
            <person name="Dong Z.-Y."/>
            <person name="Niu X.-K."/>
            <person name="Zhang K."/>
            <person name="Fang B.-Z."/>
            <person name="Kang Y.-Q."/>
            <person name="Xiao M."/>
            <person name="Li W.-J."/>
        </authorList>
    </citation>
    <scope>NUCLEOTIDE SEQUENCE [LARGE SCALE GENOMIC DNA]</scope>
    <source>
        <strain evidence="2 3">SYSU K30002</strain>
    </source>
</reference>